<evidence type="ECO:0000313" key="2">
    <source>
        <dbReference type="EMBL" id="CAB1424047.1"/>
    </source>
</evidence>
<organism evidence="2 3">
    <name type="scientific">Pleuronectes platessa</name>
    <name type="common">European plaice</name>
    <dbReference type="NCBI Taxonomy" id="8262"/>
    <lineage>
        <taxon>Eukaryota</taxon>
        <taxon>Metazoa</taxon>
        <taxon>Chordata</taxon>
        <taxon>Craniata</taxon>
        <taxon>Vertebrata</taxon>
        <taxon>Euteleostomi</taxon>
        <taxon>Actinopterygii</taxon>
        <taxon>Neopterygii</taxon>
        <taxon>Teleostei</taxon>
        <taxon>Neoteleostei</taxon>
        <taxon>Acanthomorphata</taxon>
        <taxon>Carangaria</taxon>
        <taxon>Pleuronectiformes</taxon>
        <taxon>Pleuronectoidei</taxon>
        <taxon>Pleuronectidae</taxon>
        <taxon>Pleuronectes</taxon>
    </lineage>
</organism>
<evidence type="ECO:0000256" key="1">
    <source>
        <dbReference type="SAM" id="MobiDB-lite"/>
    </source>
</evidence>
<keyword evidence="3" id="KW-1185">Reference proteome</keyword>
<proteinExistence type="predicted"/>
<name>A0A9N7U4W9_PLEPL</name>
<gene>
    <name evidence="2" type="ORF">PLEPLA_LOCUS11968</name>
</gene>
<dbReference type="Proteomes" id="UP001153269">
    <property type="component" value="Unassembled WGS sequence"/>
</dbReference>
<reference evidence="2" key="1">
    <citation type="submission" date="2020-03" db="EMBL/GenBank/DDBJ databases">
        <authorList>
            <person name="Weist P."/>
        </authorList>
    </citation>
    <scope>NUCLEOTIDE SEQUENCE</scope>
</reference>
<sequence length="105" mass="10982">MPGVGQEAASIPAAPCLAWHSIKQAVLGPVKSSSRQGSRLCGDAAGVPGHGRGEKPETLPGSLGIMRRKILILCSTLELRLGSTAPAPTGRLDTTRINQRETGWE</sequence>
<comment type="caution">
    <text evidence="2">The sequence shown here is derived from an EMBL/GenBank/DDBJ whole genome shotgun (WGS) entry which is preliminary data.</text>
</comment>
<feature type="region of interest" description="Disordered" evidence="1">
    <location>
        <begin position="32"/>
        <end position="61"/>
    </location>
</feature>
<dbReference type="EMBL" id="CADEAL010000702">
    <property type="protein sequence ID" value="CAB1424047.1"/>
    <property type="molecule type" value="Genomic_DNA"/>
</dbReference>
<protein>
    <submittedName>
        <fullName evidence="2">Uncharacterized protein</fullName>
    </submittedName>
</protein>
<dbReference type="AlphaFoldDB" id="A0A9N7U4W9"/>
<feature type="region of interest" description="Disordered" evidence="1">
    <location>
        <begin position="83"/>
        <end position="105"/>
    </location>
</feature>
<evidence type="ECO:0000313" key="3">
    <source>
        <dbReference type="Proteomes" id="UP001153269"/>
    </source>
</evidence>
<accession>A0A9N7U4W9</accession>